<feature type="compositionally biased region" description="Polar residues" evidence="1">
    <location>
        <begin position="98"/>
        <end position="111"/>
    </location>
</feature>
<dbReference type="AlphaFoldDB" id="F8PNB3"/>
<dbReference type="InParanoid" id="F8PNB3"/>
<protein>
    <submittedName>
        <fullName evidence="2">Uncharacterized protein</fullName>
    </submittedName>
</protein>
<evidence type="ECO:0000313" key="2">
    <source>
        <dbReference type="EMBL" id="EGO03095.1"/>
    </source>
</evidence>
<sequence length="180" mass="20233">MRNNKTMVVKWGLNHTTPEMIACSAILFQIRDLPELQACWALFPDEHLKERGSGSGISWHEDFENYLQYLLSGVKRRKASRLSDKDREESMREVMAALNNNEEQPLTSDECNTFDGGVEERAGGDSNEDTDDEGGEQDLEASPNSEKYAHDLLDISVGKNSSKDSQSSHHALFIIINNSQ</sequence>
<evidence type="ECO:0000256" key="1">
    <source>
        <dbReference type="SAM" id="MobiDB-lite"/>
    </source>
</evidence>
<feature type="region of interest" description="Disordered" evidence="1">
    <location>
        <begin position="80"/>
        <end position="180"/>
    </location>
</feature>
<dbReference type="EMBL" id="GL945476">
    <property type="protein sequence ID" value="EGO03095.1"/>
    <property type="molecule type" value="Genomic_DNA"/>
</dbReference>
<gene>
    <name evidence="2" type="ORF">SERLA73DRAFT_150604</name>
</gene>
<feature type="compositionally biased region" description="Basic and acidic residues" evidence="1">
    <location>
        <begin position="81"/>
        <end position="92"/>
    </location>
</feature>
<proteinExistence type="predicted"/>
<feature type="compositionally biased region" description="Polar residues" evidence="1">
    <location>
        <begin position="158"/>
        <end position="169"/>
    </location>
</feature>
<reference evidence="3" key="1">
    <citation type="journal article" date="2011" name="Science">
        <title>The plant cell wall-decomposing machinery underlies the functional diversity of forest fungi.</title>
        <authorList>
            <person name="Eastwood D.C."/>
            <person name="Floudas D."/>
            <person name="Binder M."/>
            <person name="Majcherczyk A."/>
            <person name="Schneider P."/>
            <person name="Aerts A."/>
            <person name="Asiegbu F.O."/>
            <person name="Baker S.E."/>
            <person name="Barry K."/>
            <person name="Bendiksby M."/>
            <person name="Blumentritt M."/>
            <person name="Coutinho P.M."/>
            <person name="Cullen D."/>
            <person name="de Vries R.P."/>
            <person name="Gathman A."/>
            <person name="Goodell B."/>
            <person name="Henrissat B."/>
            <person name="Ihrmark K."/>
            <person name="Kauserud H."/>
            <person name="Kohler A."/>
            <person name="LaButti K."/>
            <person name="Lapidus A."/>
            <person name="Lavin J.L."/>
            <person name="Lee Y.-H."/>
            <person name="Lindquist E."/>
            <person name="Lilly W."/>
            <person name="Lucas S."/>
            <person name="Morin E."/>
            <person name="Murat C."/>
            <person name="Oguiza J.A."/>
            <person name="Park J."/>
            <person name="Pisabarro A.G."/>
            <person name="Riley R."/>
            <person name="Rosling A."/>
            <person name="Salamov A."/>
            <person name="Schmidt O."/>
            <person name="Schmutz J."/>
            <person name="Skrede I."/>
            <person name="Stenlid J."/>
            <person name="Wiebenga A."/>
            <person name="Xie X."/>
            <person name="Kuees U."/>
            <person name="Hibbett D.S."/>
            <person name="Hoffmeister D."/>
            <person name="Hoegberg N."/>
            <person name="Martin F."/>
            <person name="Grigoriev I.V."/>
            <person name="Watkinson S.C."/>
        </authorList>
    </citation>
    <scope>NUCLEOTIDE SEQUENCE [LARGE SCALE GENOMIC DNA]</scope>
    <source>
        <strain evidence="3">strain S7.3</strain>
    </source>
</reference>
<name>F8PNB3_SERL3</name>
<dbReference type="Proteomes" id="UP000008063">
    <property type="component" value="Unassembled WGS sequence"/>
</dbReference>
<dbReference type="HOGENOM" id="CLU_1497108_0_0_1"/>
<keyword evidence="3" id="KW-1185">Reference proteome</keyword>
<evidence type="ECO:0000313" key="3">
    <source>
        <dbReference type="Proteomes" id="UP000008063"/>
    </source>
</evidence>
<feature type="compositionally biased region" description="Acidic residues" evidence="1">
    <location>
        <begin position="126"/>
        <end position="139"/>
    </location>
</feature>
<organism evidence="3">
    <name type="scientific">Serpula lacrymans var. lacrymans (strain S7.3)</name>
    <name type="common">Dry rot fungus</name>
    <dbReference type="NCBI Taxonomy" id="936435"/>
    <lineage>
        <taxon>Eukaryota</taxon>
        <taxon>Fungi</taxon>
        <taxon>Dikarya</taxon>
        <taxon>Basidiomycota</taxon>
        <taxon>Agaricomycotina</taxon>
        <taxon>Agaricomycetes</taxon>
        <taxon>Agaricomycetidae</taxon>
        <taxon>Boletales</taxon>
        <taxon>Coniophorineae</taxon>
        <taxon>Serpulaceae</taxon>
        <taxon>Serpula</taxon>
    </lineage>
</organism>
<accession>F8PNB3</accession>